<evidence type="ECO:0000256" key="4">
    <source>
        <dbReference type="SAM" id="SignalP"/>
    </source>
</evidence>
<gene>
    <name evidence="6" type="ORF">scyTo_0010931</name>
</gene>
<dbReference type="PANTHER" id="PTHR10517">
    <property type="entry name" value="FOLATE RECEPTOR"/>
    <property type="match status" value="1"/>
</dbReference>
<evidence type="ECO:0000256" key="3">
    <source>
        <dbReference type="ARBA" id="ARBA00023157"/>
    </source>
</evidence>
<evidence type="ECO:0000256" key="2">
    <source>
        <dbReference type="ARBA" id="ARBA00022729"/>
    </source>
</evidence>
<keyword evidence="3" id="KW-1015">Disulfide bond</keyword>
<comment type="caution">
    <text evidence="6">The sequence shown here is derived from an EMBL/GenBank/DDBJ whole genome shotgun (WGS) entry which is preliminary data.</text>
</comment>
<sequence>MLLLVLGLTLTVTAAKDILNICMDGKHHKTQPGFEGKLYKQVDQTWRNERIMHVPICKTDCEEWWADCREDHTCKVNWHKGWDWSSGINKCPTNSKCQKFSQVFPTPQDLCEKLWSNSYQYTQHDRGSGECIVMWFNSALMDNPNVAVAQHYAIQMGLIASASSAKLTVPLFLALLASDLL</sequence>
<reference evidence="6 7" key="1">
    <citation type="journal article" date="2018" name="Nat. Ecol. Evol.">
        <title>Shark genomes provide insights into elasmobranch evolution and the origin of vertebrates.</title>
        <authorList>
            <person name="Hara Y"/>
            <person name="Yamaguchi K"/>
            <person name="Onimaru K"/>
            <person name="Kadota M"/>
            <person name="Koyanagi M"/>
            <person name="Keeley SD"/>
            <person name="Tatsumi K"/>
            <person name="Tanaka K"/>
            <person name="Motone F"/>
            <person name="Kageyama Y"/>
            <person name="Nozu R"/>
            <person name="Adachi N"/>
            <person name="Nishimura O"/>
            <person name="Nakagawa R"/>
            <person name="Tanegashima C"/>
            <person name="Kiyatake I"/>
            <person name="Matsumoto R"/>
            <person name="Murakumo K"/>
            <person name="Nishida K"/>
            <person name="Terakita A"/>
            <person name="Kuratani S"/>
            <person name="Sato K"/>
            <person name="Hyodo S Kuraku.S."/>
        </authorList>
    </citation>
    <scope>NUCLEOTIDE SEQUENCE [LARGE SCALE GENOMIC DNA]</scope>
</reference>
<dbReference type="OMA" id="RNERIMH"/>
<accession>A0A401PDB6</accession>
<comment type="similarity">
    <text evidence="1">Belongs to the folate receptor family.</text>
</comment>
<dbReference type="PANTHER" id="PTHR10517:SF14">
    <property type="entry name" value="FOLATE RECEPTOR 1-RELATED"/>
    <property type="match status" value="1"/>
</dbReference>
<dbReference type="AlphaFoldDB" id="A0A401PDB6"/>
<keyword evidence="7" id="KW-1185">Reference proteome</keyword>
<name>A0A401PDB6_SCYTO</name>
<dbReference type="Proteomes" id="UP000288216">
    <property type="component" value="Unassembled WGS sequence"/>
</dbReference>
<dbReference type="EMBL" id="BFAA01004818">
    <property type="protein sequence ID" value="GCB71099.1"/>
    <property type="molecule type" value="Genomic_DNA"/>
</dbReference>
<feature type="domain" description="Folate receptor-like" evidence="5">
    <location>
        <begin position="44"/>
        <end position="132"/>
    </location>
</feature>
<evidence type="ECO:0000259" key="5">
    <source>
        <dbReference type="Pfam" id="PF03024"/>
    </source>
</evidence>
<evidence type="ECO:0000256" key="1">
    <source>
        <dbReference type="ARBA" id="ARBA00007932"/>
    </source>
</evidence>
<feature type="signal peptide" evidence="4">
    <location>
        <begin position="1"/>
        <end position="15"/>
    </location>
</feature>
<dbReference type="STRING" id="75743.A0A401PDB6"/>
<dbReference type="GO" id="GO:0009897">
    <property type="term" value="C:external side of plasma membrane"/>
    <property type="evidence" value="ECO:0007669"/>
    <property type="project" value="TreeGrafter"/>
</dbReference>
<dbReference type="InterPro" id="IPR018143">
    <property type="entry name" value="Folate_rcpt-like"/>
</dbReference>
<protein>
    <recommendedName>
        <fullName evidence="5">Folate receptor-like domain-containing protein</fullName>
    </recommendedName>
</protein>
<keyword evidence="2 4" id="KW-0732">Signal</keyword>
<dbReference type="InterPro" id="IPR004269">
    <property type="entry name" value="Folate_rcpt"/>
</dbReference>
<dbReference type="Pfam" id="PF03024">
    <property type="entry name" value="Folate_rec"/>
    <property type="match status" value="1"/>
</dbReference>
<dbReference type="OrthoDB" id="567542at2759"/>
<organism evidence="6 7">
    <name type="scientific">Scyliorhinus torazame</name>
    <name type="common">Cloudy catshark</name>
    <name type="synonym">Catulus torazame</name>
    <dbReference type="NCBI Taxonomy" id="75743"/>
    <lineage>
        <taxon>Eukaryota</taxon>
        <taxon>Metazoa</taxon>
        <taxon>Chordata</taxon>
        <taxon>Craniata</taxon>
        <taxon>Vertebrata</taxon>
        <taxon>Chondrichthyes</taxon>
        <taxon>Elasmobranchii</taxon>
        <taxon>Galeomorphii</taxon>
        <taxon>Galeoidea</taxon>
        <taxon>Carcharhiniformes</taxon>
        <taxon>Scyliorhinidae</taxon>
        <taxon>Scyliorhinus</taxon>
    </lineage>
</organism>
<feature type="chain" id="PRO_5019091985" description="Folate receptor-like domain-containing protein" evidence="4">
    <location>
        <begin position="16"/>
        <end position="181"/>
    </location>
</feature>
<evidence type="ECO:0000313" key="6">
    <source>
        <dbReference type="EMBL" id="GCB71099.1"/>
    </source>
</evidence>
<dbReference type="GO" id="GO:0038023">
    <property type="term" value="F:signaling receptor activity"/>
    <property type="evidence" value="ECO:0007669"/>
    <property type="project" value="TreeGrafter"/>
</dbReference>
<proteinExistence type="inferred from homology"/>
<evidence type="ECO:0000313" key="7">
    <source>
        <dbReference type="Proteomes" id="UP000288216"/>
    </source>
</evidence>